<name>A0A1J3HI84_NOCCA</name>
<proteinExistence type="predicted"/>
<evidence type="ECO:0000313" key="3">
    <source>
        <dbReference type="EMBL" id="JAU68019.1"/>
    </source>
</evidence>
<reference evidence="3" key="1">
    <citation type="submission" date="2016-07" db="EMBL/GenBank/DDBJ databases">
        <title>De novo transcriptome assembly of four accessions of the metal hyperaccumulator plant Noccaea caerulescens.</title>
        <authorList>
            <person name="Blande D."/>
            <person name="Halimaa P."/>
            <person name="Tervahauta A.I."/>
            <person name="Aarts M.G."/>
            <person name="Karenlampi S.O."/>
        </authorList>
    </citation>
    <scope>NUCLEOTIDE SEQUENCE</scope>
</reference>
<keyword evidence="1" id="KW-0520">NAD</keyword>
<gene>
    <name evidence="3" type="ORF">LE_TR20692_c9_g1_i1_g.66273</name>
</gene>
<dbReference type="Pfam" id="PF01582">
    <property type="entry name" value="TIR"/>
    <property type="match status" value="1"/>
</dbReference>
<dbReference type="SMART" id="SM00255">
    <property type="entry name" value="TIR"/>
    <property type="match status" value="1"/>
</dbReference>
<dbReference type="Gene3D" id="3.40.50.10140">
    <property type="entry name" value="Toll/interleukin-1 receptor homology (TIR) domain"/>
    <property type="match status" value="1"/>
</dbReference>
<dbReference type="PANTHER" id="PTHR32009:SF152">
    <property type="entry name" value="NEUTRAL_ALKALINE INVERTASE"/>
    <property type="match status" value="1"/>
</dbReference>
<feature type="domain" description="TIR" evidence="2">
    <location>
        <begin position="39"/>
        <end position="196"/>
    </location>
</feature>
<dbReference type="EMBL" id="GEVL01009322">
    <property type="protein sequence ID" value="JAU68019.1"/>
    <property type="molecule type" value="Transcribed_RNA"/>
</dbReference>
<evidence type="ECO:0000259" key="2">
    <source>
        <dbReference type="PROSITE" id="PS50104"/>
    </source>
</evidence>
<dbReference type="SUPFAM" id="SSF52200">
    <property type="entry name" value="Toll/Interleukin receptor TIR domain"/>
    <property type="match status" value="1"/>
</dbReference>
<dbReference type="InterPro" id="IPR000157">
    <property type="entry name" value="TIR_dom"/>
</dbReference>
<dbReference type="PROSITE" id="PS50104">
    <property type="entry name" value="TIR"/>
    <property type="match status" value="1"/>
</dbReference>
<protein>
    <submittedName>
        <fullName evidence="3">Toll/interleukin-1 receptor-like protein</fullName>
    </submittedName>
</protein>
<sequence>MILIQIRIHKPTAFLSFKPRIFHCTDKHVVPMDLARAVRQYDVFLSFRGEDARRGIASFLHRAFCSRGIDKIFKDDQTLQIGDSISDEIKEAIQNSKFAVLVISPNYVSSTWCLNELQLIMELHKKKQLIAVPIFYNVDPSDVRHQRGTFALERYGSLRIMQLFSSEKKKMAAKIQKWREALTQVAGTIGKDLSAW</sequence>
<organism evidence="3">
    <name type="scientific">Noccaea caerulescens</name>
    <name type="common">Alpine penny-cress</name>
    <name type="synonym">Thlaspi caerulescens</name>
    <dbReference type="NCBI Taxonomy" id="107243"/>
    <lineage>
        <taxon>Eukaryota</taxon>
        <taxon>Viridiplantae</taxon>
        <taxon>Streptophyta</taxon>
        <taxon>Embryophyta</taxon>
        <taxon>Tracheophyta</taxon>
        <taxon>Spermatophyta</taxon>
        <taxon>Magnoliopsida</taxon>
        <taxon>eudicotyledons</taxon>
        <taxon>Gunneridae</taxon>
        <taxon>Pentapetalae</taxon>
        <taxon>rosids</taxon>
        <taxon>malvids</taxon>
        <taxon>Brassicales</taxon>
        <taxon>Brassicaceae</taxon>
        <taxon>Coluteocarpeae</taxon>
        <taxon>Noccaea</taxon>
    </lineage>
</organism>
<dbReference type="AlphaFoldDB" id="A0A1J3HI84"/>
<dbReference type="GO" id="GO:0007165">
    <property type="term" value="P:signal transduction"/>
    <property type="evidence" value="ECO:0007669"/>
    <property type="project" value="InterPro"/>
</dbReference>
<accession>A0A1J3HI84</accession>
<keyword evidence="3" id="KW-0675">Receptor</keyword>
<evidence type="ECO:0000256" key="1">
    <source>
        <dbReference type="ARBA" id="ARBA00023027"/>
    </source>
</evidence>
<dbReference type="InterPro" id="IPR035897">
    <property type="entry name" value="Toll_tir_struct_dom_sf"/>
</dbReference>
<dbReference type="FunFam" id="3.40.50.10140:FF:000007">
    <property type="entry name" value="Disease resistance protein (TIR-NBS-LRR class)"/>
    <property type="match status" value="1"/>
</dbReference>
<dbReference type="PANTHER" id="PTHR32009">
    <property type="entry name" value="TMV RESISTANCE PROTEIN N-LIKE"/>
    <property type="match status" value="1"/>
</dbReference>